<keyword evidence="2" id="KW-0812">Transmembrane</keyword>
<evidence type="ECO:0000256" key="2">
    <source>
        <dbReference type="SAM" id="Phobius"/>
    </source>
</evidence>
<feature type="transmembrane region" description="Helical" evidence="2">
    <location>
        <begin position="38"/>
        <end position="58"/>
    </location>
</feature>
<dbReference type="Proteomes" id="UP000447434">
    <property type="component" value="Chromosome 9"/>
</dbReference>
<reference evidence="4" key="1">
    <citation type="journal article" date="2020" name="Nat. Commun.">
        <title>Genome sequence of the cluster root forming white lupin.</title>
        <authorList>
            <person name="Hufnagel B."/>
            <person name="Marques A."/>
            <person name="Soriano A."/>
            <person name="Marques L."/>
            <person name="Divol F."/>
            <person name="Doumas P."/>
            <person name="Sallet E."/>
            <person name="Mancinotti D."/>
            <person name="Carrere S."/>
            <person name="Marande W."/>
            <person name="Arribat S."/>
            <person name="Keller J."/>
            <person name="Huneau C."/>
            <person name="Blein T."/>
            <person name="Aime D."/>
            <person name="Laguerre M."/>
            <person name="Taylor J."/>
            <person name="Schubert V."/>
            <person name="Nelson M."/>
            <person name="Geu-Flores F."/>
            <person name="Crespi M."/>
            <person name="Gallardo-Guerrero K."/>
            <person name="Delaux P.-M."/>
            <person name="Salse J."/>
            <person name="Berges H."/>
            <person name="Guyot R."/>
            <person name="Gouzy J."/>
            <person name="Peret B."/>
        </authorList>
    </citation>
    <scope>NUCLEOTIDE SEQUENCE [LARGE SCALE GENOMIC DNA]</scope>
    <source>
        <strain evidence="4">cv. Amiga</strain>
    </source>
</reference>
<sequence length="149" mass="16885">MSLQAQTQQQSQQPVQVYPTSVTNQPNSHSHHHSKGSFGTVFIVLAIILVISIVACFLSQLCNRRFNKNRNHNHNHNNERPVKQQRQPQIHNFHPRDEGDIEFGIDKRFPSTSKSNGHGGHGSSIEVPQPPSNGNMKGFEMKHVHEEEL</sequence>
<gene>
    <name evidence="3" type="ORF">Lalb_Chr09g0334981</name>
</gene>
<dbReference type="OrthoDB" id="1906668at2759"/>
<dbReference type="PANTHER" id="PTHR33429:SF7">
    <property type="entry name" value="OS02G0708000 PROTEIN"/>
    <property type="match status" value="1"/>
</dbReference>
<feature type="compositionally biased region" description="Basic and acidic residues" evidence="1">
    <location>
        <begin position="139"/>
        <end position="149"/>
    </location>
</feature>
<feature type="compositionally biased region" description="Basic and acidic residues" evidence="1">
    <location>
        <begin position="94"/>
        <end position="109"/>
    </location>
</feature>
<evidence type="ECO:0000256" key="1">
    <source>
        <dbReference type="SAM" id="MobiDB-lite"/>
    </source>
</evidence>
<keyword evidence="4" id="KW-1185">Reference proteome</keyword>
<protein>
    <submittedName>
        <fullName evidence="3">Uncharacterized protein</fullName>
    </submittedName>
</protein>
<comment type="caution">
    <text evidence="3">The sequence shown here is derived from an EMBL/GenBank/DDBJ whole genome shotgun (WGS) entry which is preliminary data.</text>
</comment>
<evidence type="ECO:0000313" key="3">
    <source>
        <dbReference type="EMBL" id="KAE9607894.1"/>
    </source>
</evidence>
<keyword evidence="2" id="KW-1133">Transmembrane helix</keyword>
<keyword evidence="2" id="KW-0472">Membrane</keyword>
<feature type="compositionally biased region" description="Low complexity" evidence="1">
    <location>
        <begin position="1"/>
        <end position="23"/>
    </location>
</feature>
<evidence type="ECO:0000313" key="4">
    <source>
        <dbReference type="Proteomes" id="UP000447434"/>
    </source>
</evidence>
<dbReference type="EMBL" id="WOCE01000009">
    <property type="protein sequence ID" value="KAE9607894.1"/>
    <property type="molecule type" value="Genomic_DNA"/>
</dbReference>
<feature type="region of interest" description="Disordered" evidence="1">
    <location>
        <begin position="71"/>
        <end position="149"/>
    </location>
</feature>
<name>A0A6A5LKD3_LUPAL</name>
<dbReference type="AlphaFoldDB" id="A0A6A5LKD3"/>
<organism evidence="3 4">
    <name type="scientific">Lupinus albus</name>
    <name type="common">White lupine</name>
    <name type="synonym">Lupinus termis</name>
    <dbReference type="NCBI Taxonomy" id="3870"/>
    <lineage>
        <taxon>Eukaryota</taxon>
        <taxon>Viridiplantae</taxon>
        <taxon>Streptophyta</taxon>
        <taxon>Embryophyta</taxon>
        <taxon>Tracheophyta</taxon>
        <taxon>Spermatophyta</taxon>
        <taxon>Magnoliopsida</taxon>
        <taxon>eudicotyledons</taxon>
        <taxon>Gunneridae</taxon>
        <taxon>Pentapetalae</taxon>
        <taxon>rosids</taxon>
        <taxon>fabids</taxon>
        <taxon>Fabales</taxon>
        <taxon>Fabaceae</taxon>
        <taxon>Papilionoideae</taxon>
        <taxon>50 kb inversion clade</taxon>
        <taxon>genistoids sensu lato</taxon>
        <taxon>core genistoids</taxon>
        <taxon>Genisteae</taxon>
        <taxon>Lupinus</taxon>
    </lineage>
</organism>
<feature type="region of interest" description="Disordered" evidence="1">
    <location>
        <begin position="1"/>
        <end position="34"/>
    </location>
</feature>
<dbReference type="PANTHER" id="PTHR33429">
    <property type="entry name" value="OS02G0708000 PROTEIN-RELATED"/>
    <property type="match status" value="1"/>
</dbReference>
<proteinExistence type="predicted"/>
<accession>A0A6A5LKD3</accession>